<feature type="compositionally biased region" description="Basic and acidic residues" evidence="1">
    <location>
        <begin position="389"/>
        <end position="407"/>
    </location>
</feature>
<feature type="compositionally biased region" description="Basic and acidic residues" evidence="1">
    <location>
        <begin position="495"/>
        <end position="507"/>
    </location>
</feature>
<dbReference type="Proteomes" id="UP000039865">
    <property type="component" value="Unassembled WGS sequence"/>
</dbReference>
<dbReference type="AlphaFoldDB" id="A0A078A8B0"/>
<feature type="region of interest" description="Disordered" evidence="1">
    <location>
        <begin position="495"/>
        <end position="525"/>
    </location>
</feature>
<keyword evidence="3" id="KW-1185">Reference proteome</keyword>
<feature type="compositionally biased region" description="Polar residues" evidence="1">
    <location>
        <begin position="512"/>
        <end position="521"/>
    </location>
</feature>
<feature type="region of interest" description="Disordered" evidence="1">
    <location>
        <begin position="1"/>
        <end position="20"/>
    </location>
</feature>
<feature type="compositionally biased region" description="Basic and acidic residues" evidence="1">
    <location>
        <begin position="1"/>
        <end position="10"/>
    </location>
</feature>
<dbReference type="OMA" id="PINIDIC"/>
<dbReference type="GO" id="GO:0007131">
    <property type="term" value="P:reciprocal meiotic recombination"/>
    <property type="evidence" value="ECO:0007669"/>
    <property type="project" value="TreeGrafter"/>
</dbReference>
<name>A0A078A8B0_STYLE</name>
<accession>A0A078A8B0</accession>
<evidence type="ECO:0000313" key="2">
    <source>
        <dbReference type="EMBL" id="CDW77016.1"/>
    </source>
</evidence>
<evidence type="ECO:0000313" key="3">
    <source>
        <dbReference type="Proteomes" id="UP000039865"/>
    </source>
</evidence>
<gene>
    <name evidence="2" type="primary">Contig18548.g19705</name>
    <name evidence="2" type="ORF">STYLEM_5982</name>
</gene>
<dbReference type="PANTHER" id="PTHR31398">
    <property type="entry name" value="MEIOTIC NUCLEAR DIVISION PROTEIN 1 HOMOLOG"/>
    <property type="match status" value="1"/>
</dbReference>
<feature type="region of interest" description="Disordered" evidence="1">
    <location>
        <begin position="389"/>
        <end position="414"/>
    </location>
</feature>
<dbReference type="InParanoid" id="A0A078A8B0"/>
<dbReference type="OrthoDB" id="297833at2759"/>
<sequence length="772" mass="90888">MRKSLKELFPKRQRTKKTSQILSQKKNCTDGLRQQIKSMDIYGQKISLSYKGDDSFKTLPGAMSSIIVMSILLAYTCFRSYVLFTRNNPQLSKPSFLRDLQTEGQFQPQDYGFDLAFGLGKELDPSIGYYVVNQVKYYYIDQYDKNGNQVRIKEKVPINIDICKNGNYAYDNQVEISMFNVDDMLCMKDKNYTLIGDFYSPEFRYLEVKLLKCVNSTQSKVICKNQTTIDNFLSPEKFSVAFVNTQFDFNDFEQPLKKFIDDSVFWEIESQKHKKSNFYVQKQEAFLMDDFLQLGQVEQFSFQQVSNNRDYEDEYQQSEATLITMYVRFDQRYDIYNRQTYSLLQLFSDIGGLQQSLYLIGFLIIDFFSKRIFIASILRQIYQVKHDEEANSDKKDPFKDGKDKNKINNESQIQEDSTVMNNSTIGNPVNSLITLQQANSQMSMSTNHPKKFFTPRDDIKQNPKAKLSLDRKNFEKQLGLDTNRQEFTRPRGFTDKQVLDSPQKSDHFLPPITNQTVSSNQKEQKMKRVKIQATERLRAALESPEIDTKRSPDNSKWGRSSTMNFQIEPFEVLSSLDQYHSKENENKRMDQEIKNKKILNEDDLQSVLLNLIKRRRFQYTGKNIMEYIFNCLCLKRDGKYRHQNNLKNQYIFKKGEGKLIEELNVISILKTMRQVKLLAQVLLNQRQNMILKFQRKNLIETSSSSEDSDNNSRYYTSKLMESKNPMIRLVIFGKLKKMVQSYKSQKLQEIDKRLLRGLFIRKLKDFDEDQQE</sequence>
<proteinExistence type="predicted"/>
<protein>
    <submittedName>
        <fullName evidence="2">Uncharacterized protein</fullName>
    </submittedName>
</protein>
<evidence type="ECO:0000256" key="1">
    <source>
        <dbReference type="SAM" id="MobiDB-lite"/>
    </source>
</evidence>
<organism evidence="2 3">
    <name type="scientific">Stylonychia lemnae</name>
    <name type="common">Ciliate</name>
    <dbReference type="NCBI Taxonomy" id="5949"/>
    <lineage>
        <taxon>Eukaryota</taxon>
        <taxon>Sar</taxon>
        <taxon>Alveolata</taxon>
        <taxon>Ciliophora</taxon>
        <taxon>Intramacronucleata</taxon>
        <taxon>Spirotrichea</taxon>
        <taxon>Stichotrichia</taxon>
        <taxon>Sporadotrichida</taxon>
        <taxon>Oxytrichidae</taxon>
        <taxon>Stylonychinae</taxon>
        <taxon>Stylonychia</taxon>
    </lineage>
</organism>
<dbReference type="PANTHER" id="PTHR31398:SF0">
    <property type="entry name" value="MEIOTIC NUCLEAR DIVISION PROTEIN 1 HOMOLOG"/>
    <property type="match status" value="1"/>
</dbReference>
<dbReference type="GO" id="GO:0005634">
    <property type="term" value="C:nucleus"/>
    <property type="evidence" value="ECO:0007669"/>
    <property type="project" value="TreeGrafter"/>
</dbReference>
<reference evidence="2 3" key="1">
    <citation type="submission" date="2014-06" db="EMBL/GenBank/DDBJ databases">
        <authorList>
            <person name="Swart Estienne"/>
        </authorList>
    </citation>
    <scope>NUCLEOTIDE SEQUENCE [LARGE SCALE GENOMIC DNA]</scope>
    <source>
        <strain evidence="2 3">130c</strain>
    </source>
</reference>
<dbReference type="EMBL" id="CCKQ01005753">
    <property type="protein sequence ID" value="CDW77016.1"/>
    <property type="molecule type" value="Genomic_DNA"/>
</dbReference>